<dbReference type="Pfam" id="PF01809">
    <property type="entry name" value="YidD"/>
    <property type="match status" value="1"/>
</dbReference>
<dbReference type="NCBIfam" id="TIGR00278">
    <property type="entry name" value="membrane protein insertion efficiency factor YidD"/>
    <property type="match status" value="1"/>
</dbReference>
<protein>
    <recommendedName>
        <fullName evidence="1">Putative membrane protein insertion efficiency factor</fullName>
    </recommendedName>
</protein>
<reference evidence="3 4" key="1">
    <citation type="submission" date="2016-10" db="EMBL/GenBank/DDBJ databases">
        <title>Flavobacterium gilvum sp. nov., isolated from stream water.</title>
        <authorList>
            <person name="Shin S.-K."/>
            <person name="Cho Y.-J."/>
            <person name="Yi H."/>
        </authorList>
    </citation>
    <scope>NUCLEOTIDE SEQUENCE [LARGE SCALE GENOMIC DNA]</scope>
    <source>
        <strain evidence="3 4">EM1308</strain>
    </source>
</reference>
<comment type="similarity">
    <text evidence="1">Belongs to the UPF0161 family.</text>
</comment>
<dbReference type="HAMAP" id="MF_00386">
    <property type="entry name" value="UPF0161_YidD"/>
    <property type="match status" value="1"/>
</dbReference>
<dbReference type="EMBL" id="CP017479">
    <property type="protein sequence ID" value="AOW09591.1"/>
    <property type="molecule type" value="Genomic_DNA"/>
</dbReference>
<dbReference type="Proteomes" id="UP000175968">
    <property type="component" value="Chromosome"/>
</dbReference>
<comment type="function">
    <text evidence="1">Could be involved in insertion of integral membrane proteins into the membrane.</text>
</comment>
<keyword evidence="1" id="KW-0472">Membrane</keyword>
<evidence type="ECO:0000313" key="3">
    <source>
        <dbReference type="EMBL" id="AOW09591.1"/>
    </source>
</evidence>
<feature type="region of interest" description="Disordered" evidence="2">
    <location>
        <begin position="67"/>
        <end position="88"/>
    </location>
</feature>
<dbReference type="PANTHER" id="PTHR33383">
    <property type="entry name" value="MEMBRANE PROTEIN INSERTION EFFICIENCY FACTOR-RELATED"/>
    <property type="match status" value="1"/>
</dbReference>
<dbReference type="InterPro" id="IPR002696">
    <property type="entry name" value="Membr_insert_effic_factor_YidD"/>
</dbReference>
<evidence type="ECO:0000256" key="2">
    <source>
        <dbReference type="SAM" id="MobiDB-lite"/>
    </source>
</evidence>
<name>A0AAC9I556_9FLAO</name>
<evidence type="ECO:0000313" key="4">
    <source>
        <dbReference type="Proteomes" id="UP000175968"/>
    </source>
</evidence>
<dbReference type="SMART" id="SM01234">
    <property type="entry name" value="Haemolytic"/>
    <property type="match status" value="1"/>
</dbReference>
<dbReference type="AlphaFoldDB" id="A0AAC9I556"/>
<gene>
    <name evidence="3" type="ORF">EM308_08795</name>
</gene>
<dbReference type="RefSeq" id="WP_051877855.1">
    <property type="nucleotide sequence ID" value="NZ_CP017479.1"/>
</dbReference>
<dbReference type="KEGG" id="fgl:EM308_08795"/>
<dbReference type="GO" id="GO:0005886">
    <property type="term" value="C:plasma membrane"/>
    <property type="evidence" value="ECO:0007669"/>
    <property type="project" value="UniProtKB-SubCell"/>
</dbReference>
<keyword evidence="4" id="KW-1185">Reference proteome</keyword>
<sequence>MKFLTAPFILLVRFYQGAISPFTPAACRFEPTCSSYMIQALQTHGLFYGGYLGIKRILRCHPWGGKGYDPVPTSPQPSPKKREKENKK</sequence>
<organism evidence="3 4">
    <name type="scientific">Flavobacterium gilvum</name>
    <dbReference type="NCBI Taxonomy" id="1492737"/>
    <lineage>
        <taxon>Bacteria</taxon>
        <taxon>Pseudomonadati</taxon>
        <taxon>Bacteroidota</taxon>
        <taxon>Flavobacteriia</taxon>
        <taxon>Flavobacteriales</taxon>
        <taxon>Flavobacteriaceae</taxon>
        <taxon>Flavobacterium</taxon>
    </lineage>
</organism>
<evidence type="ECO:0000256" key="1">
    <source>
        <dbReference type="HAMAP-Rule" id="MF_00386"/>
    </source>
</evidence>
<proteinExistence type="inferred from homology"/>
<comment type="subcellular location">
    <subcellularLocation>
        <location evidence="1">Cell membrane</location>
        <topology evidence="1">Peripheral membrane protein</topology>
        <orientation evidence="1">Cytoplasmic side</orientation>
    </subcellularLocation>
</comment>
<accession>A0AAC9I556</accession>
<keyword evidence="1" id="KW-1003">Cell membrane</keyword>
<dbReference type="PANTHER" id="PTHR33383:SF1">
    <property type="entry name" value="MEMBRANE PROTEIN INSERTION EFFICIENCY FACTOR-RELATED"/>
    <property type="match status" value="1"/>
</dbReference>